<protein>
    <submittedName>
        <fullName evidence="1">Uncharacterized protein</fullName>
    </submittedName>
</protein>
<dbReference type="EMBL" id="JARBHB010000010">
    <property type="protein sequence ID" value="KAJ8874732.1"/>
    <property type="molecule type" value="Genomic_DNA"/>
</dbReference>
<dbReference type="Proteomes" id="UP001159363">
    <property type="component" value="Chromosome 9"/>
</dbReference>
<accession>A0ABQ9GRU2</accession>
<name>A0ABQ9GRU2_9NEOP</name>
<keyword evidence="2" id="KW-1185">Reference proteome</keyword>
<reference evidence="1 2" key="1">
    <citation type="submission" date="2023-02" db="EMBL/GenBank/DDBJ databases">
        <title>LHISI_Scaffold_Assembly.</title>
        <authorList>
            <person name="Stuart O.P."/>
            <person name="Cleave R."/>
            <person name="Magrath M.J.L."/>
            <person name="Mikheyev A.S."/>
        </authorList>
    </citation>
    <scope>NUCLEOTIDE SEQUENCE [LARGE SCALE GENOMIC DNA]</scope>
    <source>
        <strain evidence="1">Daus_M_001</strain>
        <tissue evidence="1">Leg muscle</tissue>
    </source>
</reference>
<evidence type="ECO:0000313" key="1">
    <source>
        <dbReference type="EMBL" id="KAJ8874732.1"/>
    </source>
</evidence>
<evidence type="ECO:0000313" key="2">
    <source>
        <dbReference type="Proteomes" id="UP001159363"/>
    </source>
</evidence>
<organism evidence="1 2">
    <name type="scientific">Dryococelus australis</name>
    <dbReference type="NCBI Taxonomy" id="614101"/>
    <lineage>
        <taxon>Eukaryota</taxon>
        <taxon>Metazoa</taxon>
        <taxon>Ecdysozoa</taxon>
        <taxon>Arthropoda</taxon>
        <taxon>Hexapoda</taxon>
        <taxon>Insecta</taxon>
        <taxon>Pterygota</taxon>
        <taxon>Neoptera</taxon>
        <taxon>Polyneoptera</taxon>
        <taxon>Phasmatodea</taxon>
        <taxon>Verophasmatodea</taxon>
        <taxon>Anareolatae</taxon>
        <taxon>Phasmatidae</taxon>
        <taxon>Eurycanthinae</taxon>
        <taxon>Dryococelus</taxon>
    </lineage>
</organism>
<gene>
    <name evidence="1" type="ORF">PR048_025598</name>
</gene>
<sequence length="70" mass="8138">MCLHHCCLIHKYQKWLPHTRLQTTRLSCQTHFLPNNSQVVPFTFKFPGPRISNGCMSNQMLMELHASIAI</sequence>
<proteinExistence type="predicted"/>
<comment type="caution">
    <text evidence="1">The sequence shown here is derived from an EMBL/GenBank/DDBJ whole genome shotgun (WGS) entry which is preliminary data.</text>
</comment>